<comment type="similarity">
    <text evidence="2 9">Belongs to the G-protein coupled receptor 1 family.</text>
</comment>
<feature type="transmembrane region" description="Helical" evidence="10">
    <location>
        <begin position="154"/>
        <end position="173"/>
    </location>
</feature>
<name>A0AAV4TAT3_9ARAC</name>
<protein>
    <submittedName>
        <fullName evidence="12">Substance-P receptor</fullName>
    </submittedName>
</protein>
<keyword evidence="5 9" id="KW-0297">G-protein coupled receptor</keyword>
<feature type="transmembrane region" description="Helical" evidence="10">
    <location>
        <begin position="74"/>
        <end position="95"/>
    </location>
</feature>
<evidence type="ECO:0000256" key="10">
    <source>
        <dbReference type="SAM" id="Phobius"/>
    </source>
</evidence>
<comment type="caution">
    <text evidence="12">The sequence shown here is derived from an EMBL/GenBank/DDBJ whole genome shotgun (WGS) entry which is preliminary data.</text>
</comment>
<evidence type="ECO:0000256" key="1">
    <source>
        <dbReference type="ARBA" id="ARBA00004141"/>
    </source>
</evidence>
<feature type="transmembrane region" description="Helical" evidence="10">
    <location>
        <begin position="204"/>
        <end position="225"/>
    </location>
</feature>
<evidence type="ECO:0000256" key="3">
    <source>
        <dbReference type="ARBA" id="ARBA00022692"/>
    </source>
</evidence>
<feature type="transmembrane region" description="Helical" evidence="10">
    <location>
        <begin position="36"/>
        <end position="62"/>
    </location>
</feature>
<evidence type="ECO:0000256" key="7">
    <source>
        <dbReference type="ARBA" id="ARBA00023170"/>
    </source>
</evidence>
<dbReference type="InterPro" id="IPR000276">
    <property type="entry name" value="GPCR_Rhodpsn"/>
</dbReference>
<evidence type="ECO:0000256" key="9">
    <source>
        <dbReference type="RuleBase" id="RU000688"/>
    </source>
</evidence>
<dbReference type="GO" id="GO:0004983">
    <property type="term" value="F:neuropeptide Y receptor activity"/>
    <property type="evidence" value="ECO:0007669"/>
    <property type="project" value="InterPro"/>
</dbReference>
<dbReference type="AlphaFoldDB" id="A0AAV4TAT3"/>
<sequence>MDTHSLNISVSIEKDEKTLTNATFFTSDLYEVPTSLVIILSCCYGTISLVSVVGNLSVLLIVAVSRRMRTVTNYFIANLAVADIVIGLFAIPFQFQAALLQKWVLPPFMCAFCPFVQVMSVNVSIFSLAAIALDRYRAVMHPIKAKTANGSAKWIILLIWIFSAMFGIPYAMALRVTLVYDPDTGDLTKPFCHNVGITGNLWKAYNYTLVCIQYIVPLCLISMVYMNIGIKLKDTPIPGNREGARDNTVLKNRRKVRFCIPCNVP</sequence>
<dbReference type="Gene3D" id="1.20.1070.10">
    <property type="entry name" value="Rhodopsin 7-helix transmembrane proteins"/>
    <property type="match status" value="1"/>
</dbReference>
<evidence type="ECO:0000256" key="2">
    <source>
        <dbReference type="ARBA" id="ARBA00010663"/>
    </source>
</evidence>
<reference evidence="12 13" key="1">
    <citation type="submission" date="2021-06" db="EMBL/GenBank/DDBJ databases">
        <title>Caerostris darwini draft genome.</title>
        <authorList>
            <person name="Kono N."/>
            <person name="Arakawa K."/>
        </authorList>
    </citation>
    <scope>NUCLEOTIDE SEQUENCE [LARGE SCALE GENOMIC DNA]</scope>
</reference>
<dbReference type="PROSITE" id="PS00237">
    <property type="entry name" value="G_PROTEIN_RECEP_F1_1"/>
    <property type="match status" value="1"/>
</dbReference>
<keyword evidence="6 10" id="KW-0472">Membrane</keyword>
<evidence type="ECO:0000256" key="5">
    <source>
        <dbReference type="ARBA" id="ARBA00023040"/>
    </source>
</evidence>
<dbReference type="InterPro" id="IPR017452">
    <property type="entry name" value="GPCR_Rhodpsn_7TM"/>
</dbReference>
<feature type="domain" description="G-protein coupled receptors family 1 profile" evidence="11">
    <location>
        <begin position="54"/>
        <end position="265"/>
    </location>
</feature>
<dbReference type="EMBL" id="BPLQ01009186">
    <property type="protein sequence ID" value="GIY42361.1"/>
    <property type="molecule type" value="Genomic_DNA"/>
</dbReference>
<gene>
    <name evidence="12" type="primary">TACR1</name>
    <name evidence="12" type="ORF">CDAR_511001</name>
</gene>
<dbReference type="Proteomes" id="UP001054837">
    <property type="component" value="Unassembled WGS sequence"/>
</dbReference>
<evidence type="ECO:0000256" key="4">
    <source>
        <dbReference type="ARBA" id="ARBA00022989"/>
    </source>
</evidence>
<keyword evidence="4 10" id="KW-1133">Transmembrane helix</keyword>
<dbReference type="PRINTS" id="PR01012">
    <property type="entry name" value="NRPEPTIDEYR"/>
</dbReference>
<dbReference type="PROSITE" id="PS50262">
    <property type="entry name" value="G_PROTEIN_RECEP_F1_2"/>
    <property type="match status" value="1"/>
</dbReference>
<evidence type="ECO:0000313" key="13">
    <source>
        <dbReference type="Proteomes" id="UP001054837"/>
    </source>
</evidence>
<organism evidence="12 13">
    <name type="scientific">Caerostris darwini</name>
    <dbReference type="NCBI Taxonomy" id="1538125"/>
    <lineage>
        <taxon>Eukaryota</taxon>
        <taxon>Metazoa</taxon>
        <taxon>Ecdysozoa</taxon>
        <taxon>Arthropoda</taxon>
        <taxon>Chelicerata</taxon>
        <taxon>Arachnida</taxon>
        <taxon>Araneae</taxon>
        <taxon>Araneomorphae</taxon>
        <taxon>Entelegynae</taxon>
        <taxon>Araneoidea</taxon>
        <taxon>Araneidae</taxon>
        <taxon>Caerostris</taxon>
    </lineage>
</organism>
<accession>A0AAV4TAT3</accession>
<evidence type="ECO:0000259" key="11">
    <source>
        <dbReference type="PROSITE" id="PS50262"/>
    </source>
</evidence>
<dbReference type="PRINTS" id="PR00237">
    <property type="entry name" value="GPCRRHODOPSN"/>
</dbReference>
<proteinExistence type="inferred from homology"/>
<dbReference type="PANTHER" id="PTHR45695">
    <property type="entry name" value="LEUCOKININ RECEPTOR-RELATED"/>
    <property type="match status" value="1"/>
</dbReference>
<evidence type="ECO:0000256" key="6">
    <source>
        <dbReference type="ARBA" id="ARBA00023136"/>
    </source>
</evidence>
<keyword evidence="3 9" id="KW-0812">Transmembrane</keyword>
<dbReference type="SUPFAM" id="SSF81321">
    <property type="entry name" value="Family A G protein-coupled receptor-like"/>
    <property type="match status" value="1"/>
</dbReference>
<dbReference type="Pfam" id="PF00001">
    <property type="entry name" value="7tm_1"/>
    <property type="match status" value="1"/>
</dbReference>
<dbReference type="InterPro" id="IPR000611">
    <property type="entry name" value="NPY_rcpt"/>
</dbReference>
<comment type="subcellular location">
    <subcellularLocation>
        <location evidence="1">Membrane</location>
        <topology evidence="1">Multi-pass membrane protein</topology>
    </subcellularLocation>
</comment>
<dbReference type="GO" id="GO:0005886">
    <property type="term" value="C:plasma membrane"/>
    <property type="evidence" value="ECO:0007669"/>
    <property type="project" value="TreeGrafter"/>
</dbReference>
<evidence type="ECO:0000313" key="12">
    <source>
        <dbReference type="EMBL" id="GIY42361.1"/>
    </source>
</evidence>
<keyword evidence="13" id="KW-1185">Reference proteome</keyword>
<dbReference type="PANTHER" id="PTHR45695:SF9">
    <property type="entry name" value="LEUCOKININ RECEPTOR"/>
    <property type="match status" value="1"/>
</dbReference>
<evidence type="ECO:0000256" key="8">
    <source>
        <dbReference type="ARBA" id="ARBA00023224"/>
    </source>
</evidence>
<keyword evidence="7 9" id="KW-0675">Receptor</keyword>
<keyword evidence="8 9" id="KW-0807">Transducer</keyword>
<feature type="transmembrane region" description="Helical" evidence="10">
    <location>
        <begin position="115"/>
        <end position="133"/>
    </location>
</feature>